<proteinExistence type="predicted"/>
<dbReference type="RefSeq" id="WP_235050320.1">
    <property type="nucleotide sequence ID" value="NZ_JAKFHA010000001.1"/>
</dbReference>
<reference evidence="1" key="1">
    <citation type="submission" date="2022-01" db="EMBL/GenBank/DDBJ databases">
        <title>Genome-Based Taxonomic Classification of the Phylum Actinobacteria.</title>
        <authorList>
            <person name="Gao Y."/>
        </authorList>
    </citation>
    <scope>NUCLEOTIDE SEQUENCE</scope>
    <source>
        <strain evidence="1">KLBMP 8922</strain>
    </source>
</reference>
<dbReference type="AlphaFoldDB" id="A0AA41U0B9"/>
<evidence type="ECO:0000313" key="1">
    <source>
        <dbReference type="EMBL" id="MCF2526277.1"/>
    </source>
</evidence>
<name>A0AA41U0B9_9ACTN</name>
<comment type="caution">
    <text evidence="1">The sequence shown here is derived from an EMBL/GenBank/DDBJ whole genome shotgun (WGS) entry which is preliminary data.</text>
</comment>
<sequence length="109" mass="11597">MDDTRMFGELLRRLNADDCAAAPRPGGEAIEISRWAGTDLPDPMVLEVSPASLGDRLRATAADAVQVFPSAEPATAALQLLVVHIQEALKTRPPGSRRLLLEPGGVRAT</sequence>
<gene>
    <name evidence="1" type="ORF">LZ495_03445</name>
</gene>
<protein>
    <submittedName>
        <fullName evidence="1">Uncharacterized protein</fullName>
    </submittedName>
</protein>
<organism evidence="1 2">
    <name type="scientific">Yinghuangia soli</name>
    <dbReference type="NCBI Taxonomy" id="2908204"/>
    <lineage>
        <taxon>Bacteria</taxon>
        <taxon>Bacillati</taxon>
        <taxon>Actinomycetota</taxon>
        <taxon>Actinomycetes</taxon>
        <taxon>Kitasatosporales</taxon>
        <taxon>Streptomycetaceae</taxon>
        <taxon>Yinghuangia</taxon>
    </lineage>
</organism>
<accession>A0AA41U0B9</accession>
<keyword evidence="2" id="KW-1185">Reference proteome</keyword>
<dbReference type="EMBL" id="JAKFHA010000001">
    <property type="protein sequence ID" value="MCF2526277.1"/>
    <property type="molecule type" value="Genomic_DNA"/>
</dbReference>
<evidence type="ECO:0000313" key="2">
    <source>
        <dbReference type="Proteomes" id="UP001165378"/>
    </source>
</evidence>
<dbReference type="Proteomes" id="UP001165378">
    <property type="component" value="Unassembled WGS sequence"/>
</dbReference>